<reference evidence="7 8" key="1">
    <citation type="submission" date="2024-04" db="EMBL/GenBank/DDBJ databases">
        <title>Tritrichomonas musculus Genome.</title>
        <authorList>
            <person name="Alves-Ferreira E."/>
            <person name="Grigg M."/>
            <person name="Lorenzi H."/>
            <person name="Galac M."/>
        </authorList>
    </citation>
    <scope>NUCLEOTIDE SEQUENCE [LARGE SCALE GENOMIC DNA]</scope>
    <source>
        <strain evidence="7 8">EAF2021</strain>
    </source>
</reference>
<organism evidence="7 8">
    <name type="scientific">Tritrichomonas musculus</name>
    <dbReference type="NCBI Taxonomy" id="1915356"/>
    <lineage>
        <taxon>Eukaryota</taxon>
        <taxon>Metamonada</taxon>
        <taxon>Parabasalia</taxon>
        <taxon>Tritrichomonadida</taxon>
        <taxon>Tritrichomonadidae</taxon>
        <taxon>Tritrichomonas</taxon>
    </lineage>
</organism>
<evidence type="ECO:0000313" key="7">
    <source>
        <dbReference type="EMBL" id="KAK8883439.1"/>
    </source>
</evidence>
<gene>
    <name evidence="7" type="ORF">M9Y10_046089</name>
</gene>
<dbReference type="Gene3D" id="3.30.760.10">
    <property type="entry name" value="RNA Cap, Translation Initiation Factor Eif4e"/>
    <property type="match status" value="1"/>
</dbReference>
<protein>
    <submittedName>
        <fullName evidence="7">Uncharacterized protein</fullName>
    </submittedName>
</protein>
<sequence length="229" mass="27286">MSISNKEERAPHLIKIQNDEYHPLFYDWTFYYLIPNRMNSTNNDWNSYLKKLHDFSTFEDFWAILNSIEPSSKLQKGCRYYVFKKPIQPLWEDPGNTGGHEISIHYHFSQIKPDQKSIRTFQNSNNISNEIHNKAQEKWKKLIIAVLCNKDEYFHAKELINGIEFTCRANAIKVGIWTKPTTEEQFESLKNDLLNILEYNEKEEEFKTEVIAIEKEKDETRQINKKKDS</sequence>
<keyword evidence="4 6" id="KW-0694">RNA-binding</keyword>
<evidence type="ECO:0000256" key="3">
    <source>
        <dbReference type="ARBA" id="ARBA00022845"/>
    </source>
</evidence>
<comment type="caution">
    <text evidence="7">The sequence shown here is derived from an EMBL/GenBank/DDBJ whole genome shotgun (WGS) entry which is preliminary data.</text>
</comment>
<evidence type="ECO:0000256" key="1">
    <source>
        <dbReference type="ARBA" id="ARBA00009860"/>
    </source>
</evidence>
<dbReference type="EMBL" id="JAPFFF010000009">
    <property type="protein sequence ID" value="KAK8883439.1"/>
    <property type="molecule type" value="Genomic_DNA"/>
</dbReference>
<evidence type="ECO:0000313" key="8">
    <source>
        <dbReference type="Proteomes" id="UP001470230"/>
    </source>
</evidence>
<evidence type="ECO:0000256" key="2">
    <source>
        <dbReference type="ARBA" id="ARBA00022540"/>
    </source>
</evidence>
<dbReference type="SUPFAM" id="SSF55418">
    <property type="entry name" value="eIF4e-like"/>
    <property type="match status" value="1"/>
</dbReference>
<keyword evidence="2 6" id="KW-0396">Initiation factor</keyword>
<name>A0ABR2JX41_9EUKA</name>
<dbReference type="Proteomes" id="UP001470230">
    <property type="component" value="Unassembled WGS sequence"/>
</dbReference>
<keyword evidence="3" id="KW-0810">Translation regulation</keyword>
<dbReference type="InterPro" id="IPR001040">
    <property type="entry name" value="TIF_eIF_4E"/>
</dbReference>
<accession>A0ABR2JX41</accession>
<dbReference type="Pfam" id="PF01652">
    <property type="entry name" value="IF4E"/>
    <property type="match status" value="1"/>
</dbReference>
<dbReference type="PANTHER" id="PTHR11960">
    <property type="entry name" value="EUKARYOTIC TRANSLATION INITIATION FACTOR 4E RELATED"/>
    <property type="match status" value="1"/>
</dbReference>
<keyword evidence="5 6" id="KW-0648">Protein biosynthesis</keyword>
<evidence type="ECO:0000256" key="5">
    <source>
        <dbReference type="ARBA" id="ARBA00022917"/>
    </source>
</evidence>
<proteinExistence type="inferred from homology"/>
<evidence type="ECO:0000256" key="4">
    <source>
        <dbReference type="ARBA" id="ARBA00022884"/>
    </source>
</evidence>
<keyword evidence="8" id="KW-1185">Reference proteome</keyword>
<evidence type="ECO:0000256" key="6">
    <source>
        <dbReference type="RuleBase" id="RU004374"/>
    </source>
</evidence>
<dbReference type="PANTHER" id="PTHR11960:SF8">
    <property type="entry name" value="EUKARYOTIC TRANSLATION INITIATION FACTOR 4E1-RELATED"/>
    <property type="match status" value="1"/>
</dbReference>
<dbReference type="InterPro" id="IPR023398">
    <property type="entry name" value="TIF_eIF4e-like"/>
</dbReference>
<comment type="similarity">
    <text evidence="1 6">Belongs to the eukaryotic initiation factor 4E family.</text>
</comment>